<dbReference type="AlphaFoldDB" id="A0A941J601"/>
<comment type="caution">
    <text evidence="2">The sequence shown here is derived from an EMBL/GenBank/DDBJ whole genome shotgun (WGS) entry which is preliminary data.</text>
</comment>
<organism evidence="2 3">
    <name type="scientific">Streptomyces tuirus</name>
    <dbReference type="NCBI Taxonomy" id="68278"/>
    <lineage>
        <taxon>Bacteria</taxon>
        <taxon>Bacillati</taxon>
        <taxon>Actinomycetota</taxon>
        <taxon>Actinomycetes</taxon>
        <taxon>Kitasatosporales</taxon>
        <taxon>Streptomycetaceae</taxon>
        <taxon>Streptomyces</taxon>
    </lineage>
</organism>
<sequence>MAHGIRTGTVHVEQRDRDRSTEYLGEVGVGPKVPGDVEAHGVEMGHELVVAGVPRSLGEIVVVLPPTPGACPRPPCP</sequence>
<proteinExistence type="predicted"/>
<reference evidence="2 3" key="1">
    <citation type="submission" date="2021-04" db="EMBL/GenBank/DDBJ databases">
        <title>Characterization of the biosynthetic gene cluster of new lipopeptides with antitumor activity in the genome of the marine Streptomyces PHM034.</title>
        <authorList>
            <person name="Ceniceros A."/>
            <person name="Canedo L."/>
            <person name="Mendez C."/>
            <person name="Olano C."/>
            <person name="Schleissner C."/>
            <person name="Cuevas C."/>
            <person name="De La Calle F."/>
            <person name="Salas J.A."/>
        </authorList>
    </citation>
    <scope>NUCLEOTIDE SEQUENCE [LARGE SCALE GENOMIC DNA]</scope>
    <source>
        <strain evidence="2 3">PHM034</strain>
    </source>
</reference>
<evidence type="ECO:0000256" key="1">
    <source>
        <dbReference type="SAM" id="MobiDB-lite"/>
    </source>
</evidence>
<dbReference type="Proteomes" id="UP000682308">
    <property type="component" value="Unassembled WGS sequence"/>
</dbReference>
<evidence type="ECO:0000313" key="2">
    <source>
        <dbReference type="EMBL" id="MBR8643201.1"/>
    </source>
</evidence>
<dbReference type="EMBL" id="JAGTPG010000002">
    <property type="protein sequence ID" value="MBR8643201.1"/>
    <property type="molecule type" value="Genomic_DNA"/>
</dbReference>
<name>A0A941J601_9ACTN</name>
<gene>
    <name evidence="2" type="ORF">KEF29_37380</name>
</gene>
<feature type="compositionally biased region" description="Basic and acidic residues" evidence="1">
    <location>
        <begin position="12"/>
        <end position="21"/>
    </location>
</feature>
<accession>A0A941J601</accession>
<keyword evidence="3" id="KW-1185">Reference proteome</keyword>
<evidence type="ECO:0000313" key="3">
    <source>
        <dbReference type="Proteomes" id="UP000682308"/>
    </source>
</evidence>
<protein>
    <submittedName>
        <fullName evidence="2">Uncharacterized protein</fullName>
    </submittedName>
</protein>
<feature type="region of interest" description="Disordered" evidence="1">
    <location>
        <begin position="1"/>
        <end position="29"/>
    </location>
</feature>